<dbReference type="AlphaFoldDB" id="A0A182XRS9"/>
<evidence type="ECO:0000313" key="2">
    <source>
        <dbReference type="Proteomes" id="UP000076407"/>
    </source>
</evidence>
<dbReference type="Proteomes" id="UP000076407">
    <property type="component" value="Unassembled WGS sequence"/>
</dbReference>
<dbReference type="VEuPathDB" id="VectorBase:AQUA014549"/>
<sequence length="125" mass="14216">MLANVGRDGRQLRVYHRIQLQVQRLLVLDRTVVEQQAEGNVLHLPAHHQRVALAFTLLGHVGGARLLRLCQLVEHRAVKVLVQRVQIGRVDAAPHDLVAVQEDAVLDRRERGLDHVDKVLYPQKE</sequence>
<organism evidence="1 2">
    <name type="scientific">Anopheles quadriannulatus</name>
    <name type="common">Mosquito</name>
    <dbReference type="NCBI Taxonomy" id="34691"/>
    <lineage>
        <taxon>Eukaryota</taxon>
        <taxon>Metazoa</taxon>
        <taxon>Ecdysozoa</taxon>
        <taxon>Arthropoda</taxon>
        <taxon>Hexapoda</taxon>
        <taxon>Insecta</taxon>
        <taxon>Pterygota</taxon>
        <taxon>Neoptera</taxon>
        <taxon>Endopterygota</taxon>
        <taxon>Diptera</taxon>
        <taxon>Nematocera</taxon>
        <taxon>Culicoidea</taxon>
        <taxon>Culicidae</taxon>
        <taxon>Anophelinae</taxon>
        <taxon>Anopheles</taxon>
    </lineage>
</organism>
<proteinExistence type="predicted"/>
<keyword evidence="2" id="KW-1185">Reference proteome</keyword>
<protein>
    <submittedName>
        <fullName evidence="1">Uncharacterized protein</fullName>
    </submittedName>
</protein>
<dbReference type="EnsemblMetazoa" id="AQUA014549-RA">
    <property type="protein sequence ID" value="AQUA014549-PA"/>
    <property type="gene ID" value="AQUA014549"/>
</dbReference>
<reference evidence="1" key="1">
    <citation type="submission" date="2020-05" db="UniProtKB">
        <authorList>
            <consortium name="EnsemblMetazoa"/>
        </authorList>
    </citation>
    <scope>IDENTIFICATION</scope>
    <source>
        <strain evidence="1">SANGQUA</strain>
    </source>
</reference>
<evidence type="ECO:0000313" key="1">
    <source>
        <dbReference type="EnsemblMetazoa" id="AQUA014549-PA"/>
    </source>
</evidence>
<name>A0A182XRS9_ANOQN</name>
<accession>A0A182XRS9</accession>